<keyword evidence="3" id="KW-0479">Metal-binding</keyword>
<evidence type="ECO:0000256" key="1">
    <source>
        <dbReference type="ARBA" id="ARBA00009547"/>
    </source>
</evidence>
<evidence type="ECO:0000256" key="6">
    <source>
        <dbReference type="ARBA" id="ARBA00023157"/>
    </source>
</evidence>
<feature type="chain" id="PRO_5045438842" description="Phospholipase C/P1 nuclease" evidence="8">
    <location>
        <begin position="25"/>
        <end position="441"/>
    </location>
</feature>
<reference evidence="10" key="1">
    <citation type="submission" date="2024-06" db="EMBL/GenBank/DDBJ databases">
        <title>Multi-omics analyses provide insights into the biosynthesis of the anticancer antibiotic pleurotin in Hohenbuehelia grisea.</title>
        <authorList>
            <person name="Weaver J.A."/>
            <person name="Alberti F."/>
        </authorList>
    </citation>
    <scope>NUCLEOTIDE SEQUENCE [LARGE SCALE GENOMIC DNA]</scope>
    <source>
        <strain evidence="10">T-177</strain>
    </source>
</reference>
<comment type="caution">
    <text evidence="9">The sequence shown here is derived from an EMBL/GenBank/DDBJ whole genome shotgun (WGS) entry which is preliminary data.</text>
</comment>
<keyword evidence="5" id="KW-0378">Hydrolase</keyword>
<dbReference type="Proteomes" id="UP001556367">
    <property type="component" value="Unassembled WGS sequence"/>
</dbReference>
<protein>
    <recommendedName>
        <fullName evidence="11">Phospholipase C/P1 nuclease</fullName>
    </recommendedName>
</protein>
<evidence type="ECO:0000256" key="8">
    <source>
        <dbReference type="SAM" id="SignalP"/>
    </source>
</evidence>
<evidence type="ECO:0000256" key="7">
    <source>
        <dbReference type="ARBA" id="ARBA00023180"/>
    </source>
</evidence>
<evidence type="ECO:0000256" key="2">
    <source>
        <dbReference type="ARBA" id="ARBA00022722"/>
    </source>
</evidence>
<evidence type="ECO:0000313" key="9">
    <source>
        <dbReference type="EMBL" id="KAL0958049.1"/>
    </source>
</evidence>
<feature type="signal peptide" evidence="8">
    <location>
        <begin position="1"/>
        <end position="24"/>
    </location>
</feature>
<evidence type="ECO:0000256" key="5">
    <source>
        <dbReference type="ARBA" id="ARBA00022801"/>
    </source>
</evidence>
<keyword evidence="4" id="KW-0255">Endonuclease</keyword>
<evidence type="ECO:0008006" key="11">
    <source>
        <dbReference type="Google" id="ProtNLM"/>
    </source>
</evidence>
<organism evidence="9 10">
    <name type="scientific">Hohenbuehelia grisea</name>
    <dbReference type="NCBI Taxonomy" id="104357"/>
    <lineage>
        <taxon>Eukaryota</taxon>
        <taxon>Fungi</taxon>
        <taxon>Dikarya</taxon>
        <taxon>Basidiomycota</taxon>
        <taxon>Agaricomycotina</taxon>
        <taxon>Agaricomycetes</taxon>
        <taxon>Agaricomycetidae</taxon>
        <taxon>Agaricales</taxon>
        <taxon>Pleurotineae</taxon>
        <taxon>Pleurotaceae</taxon>
        <taxon>Hohenbuehelia</taxon>
    </lineage>
</organism>
<keyword evidence="7" id="KW-0325">Glycoprotein</keyword>
<dbReference type="EMBL" id="JASNQZ010000004">
    <property type="protein sequence ID" value="KAL0958049.1"/>
    <property type="molecule type" value="Genomic_DNA"/>
</dbReference>
<dbReference type="Gene3D" id="1.10.575.10">
    <property type="entry name" value="P1 Nuclease"/>
    <property type="match status" value="1"/>
</dbReference>
<gene>
    <name evidence="9" type="ORF">HGRIS_000226</name>
</gene>
<evidence type="ECO:0000256" key="4">
    <source>
        <dbReference type="ARBA" id="ARBA00022759"/>
    </source>
</evidence>
<evidence type="ECO:0000313" key="10">
    <source>
        <dbReference type="Proteomes" id="UP001556367"/>
    </source>
</evidence>
<comment type="similarity">
    <text evidence="1">Belongs to the nuclease type I family.</text>
</comment>
<dbReference type="SUPFAM" id="SSF48537">
    <property type="entry name" value="Phospholipase C/P1 nuclease"/>
    <property type="match status" value="1"/>
</dbReference>
<proteinExistence type="inferred from homology"/>
<dbReference type="Pfam" id="PF02265">
    <property type="entry name" value="S1-P1_nuclease"/>
    <property type="match status" value="1"/>
</dbReference>
<accession>A0ABR3JQF2</accession>
<dbReference type="CDD" id="cd11010">
    <property type="entry name" value="S1-P1_nuclease"/>
    <property type="match status" value="1"/>
</dbReference>
<evidence type="ECO:0000256" key="3">
    <source>
        <dbReference type="ARBA" id="ARBA00022723"/>
    </source>
</evidence>
<dbReference type="PANTHER" id="PTHR33146">
    <property type="entry name" value="ENDONUCLEASE 4"/>
    <property type="match status" value="1"/>
</dbReference>
<dbReference type="InterPro" id="IPR008947">
    <property type="entry name" value="PLipase_C/P1_nuclease_dom_sf"/>
</dbReference>
<name>A0ABR3JQF2_9AGAR</name>
<dbReference type="PANTHER" id="PTHR33146:SF29">
    <property type="entry name" value="S1_P1 NUCLEASE"/>
    <property type="match status" value="1"/>
</dbReference>
<keyword evidence="8" id="KW-0732">Signal</keyword>
<dbReference type="InterPro" id="IPR003154">
    <property type="entry name" value="S1/P1nuclease"/>
</dbReference>
<keyword evidence="10" id="KW-1185">Reference proteome</keyword>
<keyword evidence="2" id="KW-0540">Nuclease</keyword>
<sequence length="441" mass="49541">MRLQNLLPAVSLLAAFSELPTTLAWGAAGHEIVATIAQMHLHPSVLPRLCTLLNYTSNDPSQPQCHLAPIATWADRIRFRMRWSAGLHYIGALDDHPRSTCSYPGERGWAGKRGGNVLGGIGNTTSILKEWVEDAQAVGDYYDDKANEALKFLVHFLGDMHMPLHLTGRDRGGNSDKVLFSNRVTNLHSVWDSLLIAKALRTVPPKYSRPLPSRKIEYNLRGTIYDAYVRRIMWEGILGRWRDDVDDWLSCPVPQEDASLGLKLSERIFSAWSQFSGFNPVSAWRVLFHTPATEEGAAAEFDDAYLCPYSWSKPIHALNCAIVWPQALDEPPYNETHLNFMSDDADSHHHSHQLSPEAEADLVDDAGRFIAGQHPLDGSINNNPRRQYIELDTPEYAGVVEKEWIIEKLMAQAGIRLAGVLNWLFVEDEERERAGLRVAGF</sequence>
<keyword evidence="6" id="KW-1015">Disulfide bond</keyword>